<dbReference type="EMBL" id="CP042913">
    <property type="protein sequence ID" value="QEG34763.1"/>
    <property type="molecule type" value="Genomic_DNA"/>
</dbReference>
<dbReference type="KEGG" id="bgok:Pr1d_20470"/>
<protein>
    <recommendedName>
        <fullName evidence="1">Transcription factor zinc-finger domain-containing protein</fullName>
    </recommendedName>
</protein>
<evidence type="ECO:0000313" key="2">
    <source>
        <dbReference type="EMBL" id="QEG34763.1"/>
    </source>
</evidence>
<evidence type="ECO:0000259" key="1">
    <source>
        <dbReference type="Pfam" id="PF13453"/>
    </source>
</evidence>
<gene>
    <name evidence="2" type="ORF">Pr1d_20470</name>
</gene>
<name>A0A5B9QL14_9BACT</name>
<reference evidence="2 3" key="1">
    <citation type="submission" date="2019-08" db="EMBL/GenBank/DDBJ databases">
        <title>Deep-cultivation of Planctomycetes and their phenomic and genomic characterization uncovers novel biology.</title>
        <authorList>
            <person name="Wiegand S."/>
            <person name="Jogler M."/>
            <person name="Boedeker C."/>
            <person name="Pinto D."/>
            <person name="Vollmers J."/>
            <person name="Rivas-Marin E."/>
            <person name="Kohn T."/>
            <person name="Peeters S.H."/>
            <person name="Heuer A."/>
            <person name="Rast P."/>
            <person name="Oberbeckmann S."/>
            <person name="Bunk B."/>
            <person name="Jeske O."/>
            <person name="Meyerdierks A."/>
            <person name="Storesund J.E."/>
            <person name="Kallscheuer N."/>
            <person name="Luecker S."/>
            <person name="Lage O.M."/>
            <person name="Pohl T."/>
            <person name="Merkel B.J."/>
            <person name="Hornburger P."/>
            <person name="Mueller R.-W."/>
            <person name="Bruemmer F."/>
            <person name="Labrenz M."/>
            <person name="Spormann A.M."/>
            <person name="Op den Camp H."/>
            <person name="Overmann J."/>
            <person name="Amann R."/>
            <person name="Jetten M.S.M."/>
            <person name="Mascher T."/>
            <person name="Medema M.H."/>
            <person name="Devos D.P."/>
            <person name="Kaster A.-K."/>
            <person name="Ovreas L."/>
            <person name="Rohde M."/>
            <person name="Galperin M.Y."/>
            <person name="Jogler C."/>
        </authorList>
    </citation>
    <scope>NUCLEOTIDE SEQUENCE [LARGE SCALE GENOMIC DNA]</scope>
    <source>
        <strain evidence="2 3">Pr1d</strain>
    </source>
</reference>
<keyword evidence="3" id="KW-1185">Reference proteome</keyword>
<dbReference type="OrthoDB" id="9814037at2"/>
<accession>A0A5B9QL14</accession>
<organism evidence="2 3">
    <name type="scientific">Bythopirellula goksoeyrii</name>
    <dbReference type="NCBI Taxonomy" id="1400387"/>
    <lineage>
        <taxon>Bacteria</taxon>
        <taxon>Pseudomonadati</taxon>
        <taxon>Planctomycetota</taxon>
        <taxon>Planctomycetia</taxon>
        <taxon>Pirellulales</taxon>
        <taxon>Lacipirellulaceae</taxon>
        <taxon>Bythopirellula</taxon>
    </lineage>
</organism>
<dbReference type="RefSeq" id="WP_148073369.1">
    <property type="nucleotide sequence ID" value="NZ_CP042913.1"/>
</dbReference>
<dbReference type="Pfam" id="PF13453">
    <property type="entry name" value="Zn_ribbon_TFIIB"/>
    <property type="match status" value="2"/>
</dbReference>
<sequence length="130" mass="14881">MKCPRDESQLARAKIDGIRLHKCLECSGIWLEFHKLEAICGLKLSNIESHIQEIDDASLNNDVTSGGYMRCPRCPKGRLQKVSYTFMHPIRIDRCNQCLGCWVDKGELDAIVQEKTTLDEQFSESHFQIP</sequence>
<feature type="domain" description="Transcription factor zinc-finger" evidence="1">
    <location>
        <begin position="2"/>
        <end position="40"/>
    </location>
</feature>
<dbReference type="AlphaFoldDB" id="A0A5B9QL14"/>
<dbReference type="InterPro" id="IPR027392">
    <property type="entry name" value="TF_Znf"/>
</dbReference>
<evidence type="ECO:0000313" key="3">
    <source>
        <dbReference type="Proteomes" id="UP000323917"/>
    </source>
</evidence>
<proteinExistence type="predicted"/>
<feature type="domain" description="Transcription factor zinc-finger" evidence="1">
    <location>
        <begin position="70"/>
        <end position="113"/>
    </location>
</feature>
<dbReference type="Proteomes" id="UP000323917">
    <property type="component" value="Chromosome"/>
</dbReference>